<dbReference type="Proteomes" id="UP001285441">
    <property type="component" value="Unassembled WGS sequence"/>
</dbReference>
<accession>A0AAE0N3B7</accession>
<dbReference type="InterPro" id="IPR056798">
    <property type="entry name" value="ADH_Fe_C"/>
</dbReference>
<reference evidence="4" key="1">
    <citation type="journal article" date="2023" name="Mol. Phylogenet. Evol.">
        <title>Genome-scale phylogeny and comparative genomics of the fungal order Sordariales.</title>
        <authorList>
            <person name="Hensen N."/>
            <person name="Bonometti L."/>
            <person name="Westerberg I."/>
            <person name="Brannstrom I.O."/>
            <person name="Guillou S."/>
            <person name="Cros-Aarteil S."/>
            <person name="Calhoun S."/>
            <person name="Haridas S."/>
            <person name="Kuo A."/>
            <person name="Mondo S."/>
            <person name="Pangilinan J."/>
            <person name="Riley R."/>
            <person name="LaButti K."/>
            <person name="Andreopoulos B."/>
            <person name="Lipzen A."/>
            <person name="Chen C."/>
            <person name="Yan M."/>
            <person name="Daum C."/>
            <person name="Ng V."/>
            <person name="Clum A."/>
            <person name="Steindorff A."/>
            <person name="Ohm R.A."/>
            <person name="Martin F."/>
            <person name="Silar P."/>
            <person name="Natvig D.O."/>
            <person name="Lalanne C."/>
            <person name="Gautier V."/>
            <person name="Ament-Velasquez S.L."/>
            <person name="Kruys A."/>
            <person name="Hutchinson M.I."/>
            <person name="Powell A.J."/>
            <person name="Barry K."/>
            <person name="Miller A.N."/>
            <person name="Grigoriev I.V."/>
            <person name="Debuchy R."/>
            <person name="Gladieux P."/>
            <person name="Hiltunen Thoren M."/>
            <person name="Johannesson H."/>
        </authorList>
    </citation>
    <scope>NUCLEOTIDE SEQUENCE</scope>
    <source>
        <strain evidence="4">CBS 232.78</strain>
    </source>
</reference>
<dbReference type="Gene3D" id="1.20.1090.10">
    <property type="entry name" value="Dehydroquinate synthase-like - alpha domain"/>
    <property type="match status" value="1"/>
</dbReference>
<gene>
    <name evidence="4" type="ORF">B0H63DRAFT_441851</name>
</gene>
<dbReference type="GO" id="GO:0004022">
    <property type="term" value="F:alcohol dehydrogenase (NAD+) activity"/>
    <property type="evidence" value="ECO:0007669"/>
    <property type="project" value="TreeGrafter"/>
</dbReference>
<keyword evidence="5" id="KW-1185">Reference proteome</keyword>
<dbReference type="CDD" id="cd08192">
    <property type="entry name" value="MAR-like"/>
    <property type="match status" value="1"/>
</dbReference>
<dbReference type="PANTHER" id="PTHR11496:SF97">
    <property type="entry name" value="ALCOHOL DEHYDROGENASE IRON-TYPE_GLYCEROL DEHYDROGENASE GLDA DOMAIN-CONTAINING PROTEIN"/>
    <property type="match status" value="1"/>
</dbReference>
<comment type="caution">
    <text evidence="4">The sequence shown here is derived from an EMBL/GenBank/DDBJ whole genome shotgun (WGS) entry which is preliminary data.</text>
</comment>
<keyword evidence="1" id="KW-0560">Oxidoreductase</keyword>
<name>A0AAE0N3B7_9PEZI</name>
<evidence type="ECO:0000313" key="5">
    <source>
        <dbReference type="Proteomes" id="UP001285441"/>
    </source>
</evidence>
<dbReference type="InterPro" id="IPR001670">
    <property type="entry name" value="ADH_Fe/GldA"/>
</dbReference>
<feature type="domain" description="Fe-containing alcohol dehydrogenase-like C-terminal" evidence="3">
    <location>
        <begin position="269"/>
        <end position="391"/>
    </location>
</feature>
<feature type="domain" description="Alcohol dehydrogenase iron-type/glycerol dehydrogenase GldA" evidence="2">
    <location>
        <begin position="40"/>
        <end position="181"/>
    </location>
</feature>
<dbReference type="GO" id="GO:0005739">
    <property type="term" value="C:mitochondrion"/>
    <property type="evidence" value="ECO:0007669"/>
    <property type="project" value="TreeGrafter"/>
</dbReference>
<reference evidence="4" key="2">
    <citation type="submission" date="2023-06" db="EMBL/GenBank/DDBJ databases">
        <authorList>
            <consortium name="Lawrence Berkeley National Laboratory"/>
            <person name="Haridas S."/>
            <person name="Hensen N."/>
            <person name="Bonometti L."/>
            <person name="Westerberg I."/>
            <person name="Brannstrom I.O."/>
            <person name="Guillou S."/>
            <person name="Cros-Aarteil S."/>
            <person name="Calhoun S."/>
            <person name="Kuo A."/>
            <person name="Mondo S."/>
            <person name="Pangilinan J."/>
            <person name="Riley R."/>
            <person name="LaButti K."/>
            <person name="Andreopoulos B."/>
            <person name="Lipzen A."/>
            <person name="Chen C."/>
            <person name="Yanf M."/>
            <person name="Daum C."/>
            <person name="Ng V."/>
            <person name="Clum A."/>
            <person name="Steindorff A."/>
            <person name="Ohm R."/>
            <person name="Martin F."/>
            <person name="Silar P."/>
            <person name="Natvig D."/>
            <person name="Lalanne C."/>
            <person name="Gautier V."/>
            <person name="Ament-velasquez S.L."/>
            <person name="Kruys A."/>
            <person name="Hutchinson M.I."/>
            <person name="Powell A.J."/>
            <person name="Barry K."/>
            <person name="Miller A.N."/>
            <person name="Grigoriev I.V."/>
            <person name="Debuchy R."/>
            <person name="Gladieux P."/>
            <person name="Thoren M.H."/>
            <person name="Johannesson H."/>
        </authorList>
    </citation>
    <scope>NUCLEOTIDE SEQUENCE</scope>
    <source>
        <strain evidence="4">CBS 232.78</strain>
    </source>
</reference>
<evidence type="ECO:0000259" key="3">
    <source>
        <dbReference type="Pfam" id="PF25137"/>
    </source>
</evidence>
<dbReference type="SUPFAM" id="SSF56796">
    <property type="entry name" value="Dehydroquinate synthase-like"/>
    <property type="match status" value="1"/>
</dbReference>
<sequence length="407" mass="43159">MQRPKQSIDCTDSSPLAGLWSPHAHLQHLFYGSSCVQKHLISVLPSPASSRVFVLTGQTLATQTPLIRLLEALLGERHAGTFAGIKEHGQVAGVDHAFAQVSVDPDVDTIVSVGGGSPIDAAKVISFRTNEQRGRFLTHIAIPTTLSAAECTPGGGFTREDGVKEGFMASGMGVSAIFYDPDFVRYTPRRLLLATGMRAIDHAVETAYHPQASLVPWKVSACWALGVMFEVLPQVAAEIDKAGQAINLAAPDPSKLDLDDKLTMLMLAAFASSGLRGANFGGGMGLSHALGHALGSPYGIPHGETSCLTLAPVIRLKASQSERAASQISSFLLPALGERPSGDAVRDAMSFAKQVDELVDQLGLKPQPLSALGIGRDQLPVIVARVVKDPNEHDLRRAVTELVDALF</sequence>
<dbReference type="Gene3D" id="3.40.50.1970">
    <property type="match status" value="1"/>
</dbReference>
<dbReference type="PANTHER" id="PTHR11496">
    <property type="entry name" value="ALCOHOL DEHYDROGENASE"/>
    <property type="match status" value="1"/>
</dbReference>
<organism evidence="4 5">
    <name type="scientific">Podospora didyma</name>
    <dbReference type="NCBI Taxonomy" id="330526"/>
    <lineage>
        <taxon>Eukaryota</taxon>
        <taxon>Fungi</taxon>
        <taxon>Dikarya</taxon>
        <taxon>Ascomycota</taxon>
        <taxon>Pezizomycotina</taxon>
        <taxon>Sordariomycetes</taxon>
        <taxon>Sordariomycetidae</taxon>
        <taxon>Sordariales</taxon>
        <taxon>Podosporaceae</taxon>
        <taxon>Podospora</taxon>
    </lineage>
</organism>
<dbReference type="EMBL" id="JAULSW010000010">
    <property type="protein sequence ID" value="KAK3368608.1"/>
    <property type="molecule type" value="Genomic_DNA"/>
</dbReference>
<dbReference type="GO" id="GO:0046872">
    <property type="term" value="F:metal ion binding"/>
    <property type="evidence" value="ECO:0007669"/>
    <property type="project" value="InterPro"/>
</dbReference>
<dbReference type="PROSITE" id="PS00060">
    <property type="entry name" value="ADH_IRON_2"/>
    <property type="match status" value="1"/>
</dbReference>
<dbReference type="InterPro" id="IPR018211">
    <property type="entry name" value="ADH_Fe_CS"/>
</dbReference>
<dbReference type="Pfam" id="PF25137">
    <property type="entry name" value="ADH_Fe_C"/>
    <property type="match status" value="1"/>
</dbReference>
<proteinExistence type="predicted"/>
<evidence type="ECO:0000313" key="4">
    <source>
        <dbReference type="EMBL" id="KAK3368608.1"/>
    </source>
</evidence>
<dbReference type="AlphaFoldDB" id="A0AAE0N3B7"/>
<protein>
    <submittedName>
        <fullName evidence="4">Maleylacetate reductase</fullName>
    </submittedName>
</protein>
<dbReference type="Pfam" id="PF00465">
    <property type="entry name" value="Fe-ADH"/>
    <property type="match status" value="1"/>
</dbReference>
<evidence type="ECO:0000256" key="1">
    <source>
        <dbReference type="ARBA" id="ARBA00023002"/>
    </source>
</evidence>
<evidence type="ECO:0000259" key="2">
    <source>
        <dbReference type="Pfam" id="PF00465"/>
    </source>
</evidence>
<dbReference type="InterPro" id="IPR039697">
    <property type="entry name" value="Alcohol_dehydrogenase_Fe"/>
</dbReference>